<evidence type="ECO:0000256" key="4">
    <source>
        <dbReference type="ARBA" id="ARBA00022475"/>
    </source>
</evidence>
<keyword evidence="5 9" id="KW-0812">Transmembrane</keyword>
<sequence length="324" mass="35439">MVTLTNGAFRQGPARLKAAATLGSLAFVLAFFLAFNQGLIGSFLRPAMSEETLAGWWGRFSVSMVIFLLVSGLGFLVLSLSRRAQLITVWLLLAAGALGFFLSFELSFEFIGRKLPFLITTGAFTTLYVSAIAITLAFIFALLGATAKLSGIGVVEGVGAFYTSYFRGVPLLVQLFLIYLGLPQIGYVISPVPAAIIALSLVYGAYMTEIFRSGIQSISLGQWEAADALGLPRLLTFRKVILPQAMRVIVPPTGNQFIAMLKDSSLVSVVGVWDIMFIARTQGRSDFKILEMLITASIIYWVMSVMLEFVQQRIETHYAKSLKR</sequence>
<feature type="transmembrane region" description="Helical" evidence="9">
    <location>
        <begin position="90"/>
        <end position="111"/>
    </location>
</feature>
<dbReference type="Pfam" id="PF00528">
    <property type="entry name" value="BPD_transp_1"/>
    <property type="match status" value="1"/>
</dbReference>
<dbReference type="PROSITE" id="PS50928">
    <property type="entry name" value="ABC_TM1"/>
    <property type="match status" value="1"/>
</dbReference>
<dbReference type="NCBIfam" id="TIGR01726">
    <property type="entry name" value="HEQRo_perm_3TM"/>
    <property type="match status" value="1"/>
</dbReference>
<evidence type="ECO:0000256" key="3">
    <source>
        <dbReference type="ARBA" id="ARBA00022448"/>
    </source>
</evidence>
<name>A0A1I4EIE9_9HYPH</name>
<dbReference type="PANTHER" id="PTHR30614:SF0">
    <property type="entry name" value="L-CYSTINE TRANSPORT SYSTEM PERMEASE PROTEIN TCYL"/>
    <property type="match status" value="1"/>
</dbReference>
<feature type="transmembrane region" description="Helical" evidence="9">
    <location>
        <begin position="164"/>
        <end position="182"/>
    </location>
</feature>
<feature type="transmembrane region" description="Helical" evidence="9">
    <location>
        <begin position="20"/>
        <end position="44"/>
    </location>
</feature>
<dbReference type="EMBL" id="FOSK01000015">
    <property type="protein sequence ID" value="SFL04337.1"/>
    <property type="molecule type" value="Genomic_DNA"/>
</dbReference>
<feature type="transmembrane region" description="Helical" evidence="9">
    <location>
        <begin position="188"/>
        <end position="206"/>
    </location>
</feature>
<organism evidence="11 12">
    <name type="scientific">Pseudovibrio ascidiaceicola</name>
    <dbReference type="NCBI Taxonomy" id="285279"/>
    <lineage>
        <taxon>Bacteria</taxon>
        <taxon>Pseudomonadati</taxon>
        <taxon>Pseudomonadota</taxon>
        <taxon>Alphaproteobacteria</taxon>
        <taxon>Hyphomicrobiales</taxon>
        <taxon>Stappiaceae</taxon>
        <taxon>Pseudovibrio</taxon>
    </lineage>
</organism>
<accession>A0A1I4EIE9</accession>
<dbReference type="InterPro" id="IPR043429">
    <property type="entry name" value="ArtM/GltK/GlnP/TcyL/YhdX-like"/>
</dbReference>
<evidence type="ECO:0000256" key="1">
    <source>
        <dbReference type="ARBA" id="ARBA00004429"/>
    </source>
</evidence>
<keyword evidence="7 9" id="KW-1133">Transmembrane helix</keyword>
<comment type="subcellular location">
    <subcellularLocation>
        <location evidence="1">Cell inner membrane</location>
        <topology evidence="1">Multi-pass membrane protein</topology>
    </subcellularLocation>
    <subcellularLocation>
        <location evidence="9">Cell membrane</location>
        <topology evidence="9">Multi-pass membrane protein</topology>
    </subcellularLocation>
</comment>
<protein>
    <submittedName>
        <fullName evidence="11">Amino acid ABC transporter membrane protein, PAAT family</fullName>
    </submittedName>
</protein>
<keyword evidence="8 9" id="KW-0472">Membrane</keyword>
<dbReference type="InterPro" id="IPR010065">
    <property type="entry name" value="AA_ABC_transptr_permease_3TM"/>
</dbReference>
<evidence type="ECO:0000256" key="8">
    <source>
        <dbReference type="ARBA" id="ARBA00023136"/>
    </source>
</evidence>
<dbReference type="InterPro" id="IPR000515">
    <property type="entry name" value="MetI-like"/>
</dbReference>
<dbReference type="RefSeq" id="WP_063292855.1">
    <property type="nucleotide sequence ID" value="NZ_FOSK01000015.1"/>
</dbReference>
<keyword evidence="6" id="KW-0029">Amino-acid transport</keyword>
<feature type="domain" description="ABC transmembrane type-1" evidence="10">
    <location>
        <begin position="123"/>
        <end position="311"/>
    </location>
</feature>
<feature type="transmembrane region" description="Helical" evidence="9">
    <location>
        <begin position="289"/>
        <end position="310"/>
    </location>
</feature>
<dbReference type="Gene3D" id="1.10.3720.10">
    <property type="entry name" value="MetI-like"/>
    <property type="match status" value="1"/>
</dbReference>
<proteinExistence type="inferred from homology"/>
<comment type="caution">
    <text evidence="11">The sequence shown here is derived from an EMBL/GenBank/DDBJ whole genome shotgun (WGS) entry which is preliminary data.</text>
</comment>
<reference evidence="11 12" key="1">
    <citation type="submission" date="2016-10" db="EMBL/GenBank/DDBJ databases">
        <authorList>
            <person name="Varghese N."/>
            <person name="Submissions S."/>
        </authorList>
    </citation>
    <scope>NUCLEOTIDE SEQUENCE [LARGE SCALE GENOMIC DNA]</scope>
    <source>
        <strain evidence="11 12">DSM 16392</strain>
    </source>
</reference>
<evidence type="ECO:0000256" key="5">
    <source>
        <dbReference type="ARBA" id="ARBA00022692"/>
    </source>
</evidence>
<keyword evidence="4" id="KW-1003">Cell membrane</keyword>
<feature type="transmembrane region" description="Helical" evidence="9">
    <location>
        <begin position="117"/>
        <end position="143"/>
    </location>
</feature>
<keyword evidence="12" id="KW-1185">Reference proteome</keyword>
<evidence type="ECO:0000256" key="2">
    <source>
        <dbReference type="ARBA" id="ARBA00010072"/>
    </source>
</evidence>
<dbReference type="SUPFAM" id="SSF161098">
    <property type="entry name" value="MetI-like"/>
    <property type="match status" value="1"/>
</dbReference>
<evidence type="ECO:0000256" key="6">
    <source>
        <dbReference type="ARBA" id="ARBA00022970"/>
    </source>
</evidence>
<evidence type="ECO:0000256" key="7">
    <source>
        <dbReference type="ARBA" id="ARBA00022989"/>
    </source>
</evidence>
<evidence type="ECO:0000313" key="12">
    <source>
        <dbReference type="Proteomes" id="UP000199598"/>
    </source>
</evidence>
<dbReference type="InterPro" id="IPR035906">
    <property type="entry name" value="MetI-like_sf"/>
</dbReference>
<evidence type="ECO:0000256" key="9">
    <source>
        <dbReference type="RuleBase" id="RU363032"/>
    </source>
</evidence>
<dbReference type="PANTHER" id="PTHR30614">
    <property type="entry name" value="MEMBRANE COMPONENT OF AMINO ACID ABC TRANSPORTER"/>
    <property type="match status" value="1"/>
</dbReference>
<keyword evidence="3 9" id="KW-0813">Transport</keyword>
<comment type="similarity">
    <text evidence="2">Belongs to the binding-protein-dependent transport system permease family. HisMQ subfamily.</text>
</comment>
<dbReference type="CDD" id="cd06261">
    <property type="entry name" value="TM_PBP2"/>
    <property type="match status" value="1"/>
</dbReference>
<feature type="transmembrane region" description="Helical" evidence="9">
    <location>
        <begin position="56"/>
        <end position="78"/>
    </location>
</feature>
<evidence type="ECO:0000313" key="11">
    <source>
        <dbReference type="EMBL" id="SFL04337.1"/>
    </source>
</evidence>
<dbReference type="Proteomes" id="UP000199598">
    <property type="component" value="Unassembled WGS sequence"/>
</dbReference>
<gene>
    <name evidence="11" type="ORF">SAMN04488518_11522</name>
</gene>
<evidence type="ECO:0000259" key="10">
    <source>
        <dbReference type="PROSITE" id="PS50928"/>
    </source>
</evidence>